<feature type="compositionally biased region" description="Low complexity" evidence="1">
    <location>
        <begin position="1"/>
        <end position="20"/>
    </location>
</feature>
<dbReference type="InterPro" id="IPR011598">
    <property type="entry name" value="bHLH_dom"/>
</dbReference>
<dbReference type="PROSITE" id="PS50888">
    <property type="entry name" value="BHLH"/>
    <property type="match status" value="1"/>
</dbReference>
<comment type="caution">
    <text evidence="3">The sequence shown here is derived from an EMBL/GenBank/DDBJ whole genome shotgun (WGS) entry which is preliminary data.</text>
</comment>
<evidence type="ECO:0000259" key="2">
    <source>
        <dbReference type="PROSITE" id="PS50888"/>
    </source>
</evidence>
<organism evidence="3 4">
    <name type="scientific">Tigriopus californicus</name>
    <name type="common">Marine copepod</name>
    <dbReference type="NCBI Taxonomy" id="6832"/>
    <lineage>
        <taxon>Eukaryota</taxon>
        <taxon>Metazoa</taxon>
        <taxon>Ecdysozoa</taxon>
        <taxon>Arthropoda</taxon>
        <taxon>Crustacea</taxon>
        <taxon>Multicrustacea</taxon>
        <taxon>Hexanauplia</taxon>
        <taxon>Copepoda</taxon>
        <taxon>Harpacticoida</taxon>
        <taxon>Harpacticidae</taxon>
        <taxon>Tigriopus</taxon>
    </lineage>
</organism>
<dbReference type="EMBL" id="VCGU01000005">
    <property type="protein sequence ID" value="TRY75561.1"/>
    <property type="molecule type" value="Genomic_DNA"/>
</dbReference>
<feature type="region of interest" description="Disordered" evidence="1">
    <location>
        <begin position="169"/>
        <end position="205"/>
    </location>
</feature>
<sequence>MVVKSNSAPSSPSTPESADPLRGIPRDGKVHKNKETNVEFGRLKDLVPAISRKQHVSKLDVILEAIRYIDQLQDQLLDQIQDNKISISAAAFLTDKENKNAPLLQSLKRDCQPRKRNKSGLHWVPSEAPAKTVISLMNSINVQNVQSLLDREPKDHGNRPAIELPFLGLPNAYSNTRPSPSFQSTTHSHEPSGKEQDATKYDDDI</sequence>
<keyword evidence="4" id="KW-1185">Reference proteome</keyword>
<name>A0A553PCZ8_TIGCA</name>
<dbReference type="GO" id="GO:0046983">
    <property type="term" value="F:protein dimerization activity"/>
    <property type="evidence" value="ECO:0007669"/>
    <property type="project" value="InterPro"/>
</dbReference>
<dbReference type="Gene3D" id="4.10.280.10">
    <property type="entry name" value="Helix-loop-helix DNA-binding domain"/>
    <property type="match status" value="1"/>
</dbReference>
<dbReference type="SUPFAM" id="SSF47459">
    <property type="entry name" value="HLH, helix-loop-helix DNA-binding domain"/>
    <property type="match status" value="1"/>
</dbReference>
<feature type="compositionally biased region" description="Basic and acidic residues" evidence="1">
    <location>
        <begin position="187"/>
        <end position="205"/>
    </location>
</feature>
<protein>
    <recommendedName>
        <fullName evidence="2">BHLH domain-containing protein</fullName>
    </recommendedName>
</protein>
<dbReference type="InterPro" id="IPR036638">
    <property type="entry name" value="HLH_DNA-bd_sf"/>
</dbReference>
<feature type="compositionally biased region" description="Polar residues" evidence="1">
    <location>
        <begin position="172"/>
        <end position="186"/>
    </location>
</feature>
<proteinExistence type="predicted"/>
<evidence type="ECO:0000313" key="3">
    <source>
        <dbReference type="EMBL" id="TRY75561.1"/>
    </source>
</evidence>
<dbReference type="Proteomes" id="UP000318571">
    <property type="component" value="Chromosome 2"/>
</dbReference>
<accession>A0A553PCZ8</accession>
<gene>
    <name evidence="3" type="ORF">TCAL_14579</name>
</gene>
<evidence type="ECO:0000256" key="1">
    <source>
        <dbReference type="SAM" id="MobiDB-lite"/>
    </source>
</evidence>
<reference evidence="3 4" key="1">
    <citation type="journal article" date="2018" name="Nat. Ecol. Evol.">
        <title>Genomic signatures of mitonuclear coevolution across populations of Tigriopus californicus.</title>
        <authorList>
            <person name="Barreto F.S."/>
            <person name="Watson E.T."/>
            <person name="Lima T.G."/>
            <person name="Willett C.S."/>
            <person name="Edmands S."/>
            <person name="Li W."/>
            <person name="Burton R.S."/>
        </authorList>
    </citation>
    <scope>NUCLEOTIDE SEQUENCE [LARGE SCALE GENOMIC DNA]</scope>
    <source>
        <strain evidence="3 4">San Diego</strain>
    </source>
</reference>
<feature type="region of interest" description="Disordered" evidence="1">
    <location>
        <begin position="1"/>
        <end position="36"/>
    </location>
</feature>
<feature type="compositionally biased region" description="Basic and acidic residues" evidence="1">
    <location>
        <begin position="24"/>
        <end position="36"/>
    </location>
</feature>
<evidence type="ECO:0000313" key="4">
    <source>
        <dbReference type="Proteomes" id="UP000318571"/>
    </source>
</evidence>
<feature type="domain" description="BHLH" evidence="2">
    <location>
        <begin position="20"/>
        <end position="72"/>
    </location>
</feature>
<dbReference type="AlphaFoldDB" id="A0A553PCZ8"/>
<dbReference type="Pfam" id="PF00010">
    <property type="entry name" value="HLH"/>
    <property type="match status" value="1"/>
</dbReference>